<evidence type="ECO:0000313" key="1">
    <source>
        <dbReference type="EMBL" id="MBX42096.1"/>
    </source>
</evidence>
<dbReference type="EMBL" id="GGEC01061612">
    <property type="protein sequence ID" value="MBX42096.1"/>
    <property type="molecule type" value="Transcribed_RNA"/>
</dbReference>
<protein>
    <submittedName>
        <fullName evidence="1">Uncharacterized protein</fullName>
    </submittedName>
</protein>
<sequence>MGNPWDSSKRFLETNRTHVTLNHHSSQYFHQNFTKPIEHRQVRHKLTLNPQLPEGSSFIF</sequence>
<dbReference type="AlphaFoldDB" id="A0A2P2NHY7"/>
<proteinExistence type="predicted"/>
<name>A0A2P2NHY7_RHIMU</name>
<accession>A0A2P2NHY7</accession>
<reference evidence="1" key="1">
    <citation type="submission" date="2018-02" db="EMBL/GenBank/DDBJ databases">
        <title>Rhizophora mucronata_Transcriptome.</title>
        <authorList>
            <person name="Meera S.P."/>
            <person name="Sreeshan A."/>
            <person name="Augustine A."/>
        </authorList>
    </citation>
    <scope>NUCLEOTIDE SEQUENCE</scope>
    <source>
        <tissue evidence="1">Leaf</tissue>
    </source>
</reference>
<organism evidence="1">
    <name type="scientific">Rhizophora mucronata</name>
    <name type="common">Asiatic mangrove</name>
    <dbReference type="NCBI Taxonomy" id="61149"/>
    <lineage>
        <taxon>Eukaryota</taxon>
        <taxon>Viridiplantae</taxon>
        <taxon>Streptophyta</taxon>
        <taxon>Embryophyta</taxon>
        <taxon>Tracheophyta</taxon>
        <taxon>Spermatophyta</taxon>
        <taxon>Magnoliopsida</taxon>
        <taxon>eudicotyledons</taxon>
        <taxon>Gunneridae</taxon>
        <taxon>Pentapetalae</taxon>
        <taxon>rosids</taxon>
        <taxon>fabids</taxon>
        <taxon>Malpighiales</taxon>
        <taxon>Rhizophoraceae</taxon>
        <taxon>Rhizophora</taxon>
    </lineage>
</organism>